<dbReference type="GO" id="GO:0007264">
    <property type="term" value="P:small GTPase-mediated signal transduction"/>
    <property type="evidence" value="ECO:0007669"/>
    <property type="project" value="InterPro"/>
</dbReference>
<dbReference type="Pfam" id="PF20422">
    <property type="entry name" value="DHR-2_Lobe_B"/>
    <property type="match status" value="1"/>
</dbReference>
<evidence type="ECO:0000259" key="3">
    <source>
        <dbReference type="PROSITE" id="PS51651"/>
    </source>
</evidence>
<evidence type="ECO:0000313" key="5">
    <source>
        <dbReference type="Proteomes" id="UP000694388"/>
    </source>
</evidence>
<dbReference type="Proteomes" id="UP000694388">
    <property type="component" value="Unplaced"/>
</dbReference>
<dbReference type="GeneTree" id="ENSGT00940000159313"/>
<keyword evidence="5" id="KW-1185">Reference proteome</keyword>
<reference evidence="4" key="1">
    <citation type="submission" date="2025-08" db="UniProtKB">
        <authorList>
            <consortium name="Ensembl"/>
        </authorList>
    </citation>
    <scope>IDENTIFICATION</scope>
</reference>
<dbReference type="Ensembl" id="ENSEBUT00000018608.1">
    <property type="protein sequence ID" value="ENSEBUP00000018032.1"/>
    <property type="gene ID" value="ENSEBUG00000011250.1"/>
</dbReference>
<evidence type="ECO:0000256" key="2">
    <source>
        <dbReference type="PROSITE-ProRule" id="PRU00984"/>
    </source>
</evidence>
<dbReference type="GO" id="GO:0005085">
    <property type="term" value="F:guanyl-nucleotide exchange factor activity"/>
    <property type="evidence" value="ECO:0007669"/>
    <property type="project" value="UniProtKB-KW"/>
</dbReference>
<dbReference type="Gene3D" id="1.25.40.410">
    <property type="match status" value="1"/>
</dbReference>
<feature type="domain" description="DOCKER" evidence="3">
    <location>
        <begin position="138"/>
        <end position="522"/>
    </location>
</feature>
<dbReference type="FunFam" id="1.25.40.410:FF:000002">
    <property type="entry name" value="Dedicator of cytokinesis protein 7"/>
    <property type="match status" value="1"/>
</dbReference>
<dbReference type="GO" id="GO:0031252">
    <property type="term" value="C:cell leading edge"/>
    <property type="evidence" value="ECO:0007669"/>
    <property type="project" value="TreeGrafter"/>
</dbReference>
<dbReference type="Gene3D" id="1.20.58.740">
    <property type="match status" value="1"/>
</dbReference>
<proteinExistence type="inferred from homology"/>
<dbReference type="PANTHER" id="PTHR23317">
    <property type="entry name" value="DEDICATOR OF CYTOKINESIS DOCK"/>
    <property type="match status" value="1"/>
</dbReference>
<dbReference type="InterPro" id="IPR026791">
    <property type="entry name" value="DOCK"/>
</dbReference>
<organism evidence="4 5">
    <name type="scientific">Eptatretus burgeri</name>
    <name type="common">Inshore hagfish</name>
    <dbReference type="NCBI Taxonomy" id="7764"/>
    <lineage>
        <taxon>Eukaryota</taxon>
        <taxon>Metazoa</taxon>
        <taxon>Chordata</taxon>
        <taxon>Craniata</taxon>
        <taxon>Vertebrata</taxon>
        <taxon>Cyclostomata</taxon>
        <taxon>Myxini</taxon>
        <taxon>Myxiniformes</taxon>
        <taxon>Myxinidae</taxon>
        <taxon>Eptatretinae</taxon>
        <taxon>Eptatretus</taxon>
    </lineage>
</organism>
<dbReference type="InterPro" id="IPR046770">
    <property type="entry name" value="DOCKER_Lobe_B"/>
</dbReference>
<evidence type="ECO:0000256" key="1">
    <source>
        <dbReference type="ARBA" id="ARBA00022658"/>
    </source>
</evidence>
<evidence type="ECO:0000313" key="4">
    <source>
        <dbReference type="Ensembl" id="ENSEBUP00000018032.1"/>
    </source>
</evidence>
<accession>A0A8C4QPV5</accession>
<dbReference type="AlphaFoldDB" id="A0A8C4QPV5"/>
<dbReference type="PANTHER" id="PTHR23317:SF74">
    <property type="entry name" value="DEDICATOR OF CYTOKINESIS PROTEIN 8"/>
    <property type="match status" value="1"/>
</dbReference>
<protein>
    <recommendedName>
        <fullName evidence="3">DOCKER domain-containing protein</fullName>
    </recommendedName>
</protein>
<comment type="similarity">
    <text evidence="2">Belongs to the DOCK family.</text>
</comment>
<reference evidence="4" key="2">
    <citation type="submission" date="2025-09" db="UniProtKB">
        <authorList>
            <consortium name="Ensembl"/>
        </authorList>
    </citation>
    <scope>IDENTIFICATION</scope>
</reference>
<dbReference type="GO" id="GO:1903905">
    <property type="term" value="P:positive regulation of establishment of T cell polarity"/>
    <property type="evidence" value="ECO:0007669"/>
    <property type="project" value="TreeGrafter"/>
</dbReference>
<dbReference type="InterPro" id="IPR046769">
    <property type="entry name" value="DOCKER_Lobe_A"/>
</dbReference>
<dbReference type="InterPro" id="IPR043161">
    <property type="entry name" value="DOCK_C_lobe_A"/>
</dbReference>
<dbReference type="InterPro" id="IPR027357">
    <property type="entry name" value="DOCKER_dom"/>
</dbReference>
<keyword evidence="1" id="KW-0344">Guanine-nucleotide releasing factor</keyword>
<sequence>MLQTPGLMENKDGVVGSLLQVLLHSLSCNQSSQFLQNCLATQRAIVCKNFARVKMQVTMSLASLVGTSESMSEESLRRSLCTILAYSELDSNMQGSSLHQQVKELVVNLHTILSDTVRMKSYKRDPEMLVDLMYRIAKGYQTSPDLRLTWLQNMARKHAERDNHAEAAHCMVHGAALVSEYLAMLEDKTYLPVGSVSFERISGNVIEESAVSDDILSPDEEGICSGSFFSETGLVGLLEQAANLFSMAQMFEAVNEVYKILIPIHEAHRDIKKLATLHGKLQQAFEKISMQDTKRMFGTYFRVAFYGEKFEGLDGHEFVYKEPSITKLPEISHRLEAFYGLRLGNAVVKVIKDSSSVDHSKLEADKAYIQITFVEPFFERYEAKDRRTHFDKSYNLRRFMFDTPFTLDGRPHGELNKQFKRKTVLTTSHAFPYVKTRINVVHKEENVLSPIEVAIEDMQNKTQELVFATNRDPPDPKRLQMVLQGSIGTTVNQVCLNNEYTMYLALNQYISKWNGYFFYFFF</sequence>
<dbReference type="InterPro" id="IPR043162">
    <property type="entry name" value="DOCK_C_lobe_C"/>
</dbReference>
<name>A0A8C4QPV5_EPTBU</name>
<dbReference type="Pfam" id="PF06920">
    <property type="entry name" value="DHR-2_Lobe_A"/>
    <property type="match status" value="1"/>
</dbReference>
<dbReference type="GO" id="GO:2000406">
    <property type="term" value="P:positive regulation of T cell migration"/>
    <property type="evidence" value="ECO:0007669"/>
    <property type="project" value="TreeGrafter"/>
</dbReference>
<dbReference type="PROSITE" id="PS51651">
    <property type="entry name" value="DOCKER"/>
    <property type="match status" value="1"/>
</dbReference>